<comment type="caution">
    <text evidence="1">The sequence shown here is derived from an EMBL/GenBank/DDBJ whole genome shotgun (WGS) entry which is preliminary data.</text>
</comment>
<gene>
    <name evidence="1" type="ORF">RF11_10174</name>
</gene>
<protein>
    <submittedName>
        <fullName evidence="1">Uncharacterized protein</fullName>
    </submittedName>
</protein>
<organism evidence="1 2">
    <name type="scientific">Thelohanellus kitauei</name>
    <name type="common">Myxosporean</name>
    <dbReference type="NCBI Taxonomy" id="669202"/>
    <lineage>
        <taxon>Eukaryota</taxon>
        <taxon>Metazoa</taxon>
        <taxon>Cnidaria</taxon>
        <taxon>Myxozoa</taxon>
        <taxon>Myxosporea</taxon>
        <taxon>Bivalvulida</taxon>
        <taxon>Platysporina</taxon>
        <taxon>Myxobolidae</taxon>
        <taxon>Thelohanellus</taxon>
    </lineage>
</organism>
<dbReference type="AlphaFoldDB" id="A0A0C2I9A5"/>
<sequence>MDYKICKKVMASMILLFNESNYLLKDTTEYFLRLFDDHFTISSQIENTNNLGSIPDSTLIRDASSKKIILYTLHFHSLLRWFILIFEMKFIFGDIDAKFNNIL</sequence>
<keyword evidence="2" id="KW-1185">Reference proteome</keyword>
<reference evidence="1 2" key="1">
    <citation type="journal article" date="2014" name="Genome Biol. Evol.">
        <title>The genome of the myxosporean Thelohanellus kitauei shows adaptations to nutrient acquisition within its fish host.</title>
        <authorList>
            <person name="Yang Y."/>
            <person name="Xiong J."/>
            <person name="Zhou Z."/>
            <person name="Huo F."/>
            <person name="Miao W."/>
            <person name="Ran C."/>
            <person name="Liu Y."/>
            <person name="Zhang J."/>
            <person name="Feng J."/>
            <person name="Wang M."/>
            <person name="Wang M."/>
            <person name="Wang L."/>
            <person name="Yao B."/>
        </authorList>
    </citation>
    <scope>NUCLEOTIDE SEQUENCE [LARGE SCALE GENOMIC DNA]</scope>
    <source>
        <strain evidence="1">Wuqing</strain>
    </source>
</reference>
<name>A0A0C2I9A5_THEKT</name>
<proteinExistence type="predicted"/>
<dbReference type="Proteomes" id="UP000031668">
    <property type="component" value="Unassembled WGS sequence"/>
</dbReference>
<accession>A0A0C2I9A5</accession>
<evidence type="ECO:0000313" key="1">
    <source>
        <dbReference type="EMBL" id="KII61848.1"/>
    </source>
</evidence>
<dbReference type="EMBL" id="JWZT01005222">
    <property type="protein sequence ID" value="KII61848.1"/>
    <property type="molecule type" value="Genomic_DNA"/>
</dbReference>
<evidence type="ECO:0000313" key="2">
    <source>
        <dbReference type="Proteomes" id="UP000031668"/>
    </source>
</evidence>